<gene>
    <name evidence="2" type="ORF">Sjap_019575</name>
</gene>
<reference evidence="2 3" key="1">
    <citation type="submission" date="2024-01" db="EMBL/GenBank/DDBJ databases">
        <title>Genome assemblies of Stephania.</title>
        <authorList>
            <person name="Yang L."/>
        </authorList>
    </citation>
    <scope>NUCLEOTIDE SEQUENCE [LARGE SCALE GENOMIC DNA]</scope>
    <source>
        <strain evidence="2">QJT</strain>
        <tissue evidence="2">Leaf</tissue>
    </source>
</reference>
<feature type="compositionally biased region" description="Polar residues" evidence="1">
    <location>
        <begin position="17"/>
        <end position="36"/>
    </location>
</feature>
<dbReference type="AlphaFoldDB" id="A0AAP0EZ24"/>
<organism evidence="2 3">
    <name type="scientific">Stephania japonica</name>
    <dbReference type="NCBI Taxonomy" id="461633"/>
    <lineage>
        <taxon>Eukaryota</taxon>
        <taxon>Viridiplantae</taxon>
        <taxon>Streptophyta</taxon>
        <taxon>Embryophyta</taxon>
        <taxon>Tracheophyta</taxon>
        <taxon>Spermatophyta</taxon>
        <taxon>Magnoliopsida</taxon>
        <taxon>Ranunculales</taxon>
        <taxon>Menispermaceae</taxon>
        <taxon>Menispermoideae</taxon>
        <taxon>Cissampelideae</taxon>
        <taxon>Stephania</taxon>
    </lineage>
</organism>
<dbReference type="Proteomes" id="UP001417504">
    <property type="component" value="Unassembled WGS sequence"/>
</dbReference>
<evidence type="ECO:0000313" key="2">
    <source>
        <dbReference type="EMBL" id="KAK9102321.1"/>
    </source>
</evidence>
<keyword evidence="3" id="KW-1185">Reference proteome</keyword>
<accession>A0AAP0EZ24</accession>
<feature type="region of interest" description="Disordered" evidence="1">
    <location>
        <begin position="1"/>
        <end position="36"/>
    </location>
</feature>
<proteinExistence type="predicted"/>
<evidence type="ECO:0000313" key="3">
    <source>
        <dbReference type="Proteomes" id="UP001417504"/>
    </source>
</evidence>
<protein>
    <submittedName>
        <fullName evidence="2">Uncharacterized protein</fullName>
    </submittedName>
</protein>
<sequence>MGHHLQPVESSEDHLQSVLTGSRPTTHSSQPGTTRVPSAGYQIINLKDLRCVKVEANDAVAVPGMTRPKLLPNELLSDLSESLLLSCSVSGLCIRHPICYVGNMVSQRPQHLNSTYIILKLFKISTNNSDQGYDIEMSLLEIEIKAVKARLRHHRCEF</sequence>
<comment type="caution">
    <text evidence="2">The sequence shown here is derived from an EMBL/GenBank/DDBJ whole genome shotgun (WGS) entry which is preliminary data.</text>
</comment>
<dbReference type="EMBL" id="JBBNAE010000008">
    <property type="protein sequence ID" value="KAK9102321.1"/>
    <property type="molecule type" value="Genomic_DNA"/>
</dbReference>
<name>A0AAP0EZ24_9MAGN</name>
<evidence type="ECO:0000256" key="1">
    <source>
        <dbReference type="SAM" id="MobiDB-lite"/>
    </source>
</evidence>